<keyword evidence="1" id="KW-0472">Membrane</keyword>
<dbReference type="PANTHER" id="PTHR21115:SF0">
    <property type="entry name" value="GH06117P-RELATED"/>
    <property type="match status" value="1"/>
</dbReference>
<evidence type="ECO:0000256" key="1">
    <source>
        <dbReference type="SAM" id="Phobius"/>
    </source>
</evidence>
<feature type="domain" description="DUF4781" evidence="2">
    <location>
        <begin position="130"/>
        <end position="351"/>
    </location>
</feature>
<dbReference type="InterPro" id="IPR031962">
    <property type="entry name" value="DUF4781"/>
</dbReference>
<accession>A0A1J1I2V4</accession>
<sequence>MEIEPINSEEWELVGRQTLMKYFNRGGLSNGDTSQLLEGANFINTIGYSLSLVPNVDLKNWTADHFRLARDGCLYFYEGKNLEPIEHIVAKLQQEASGSREVFVTILPVSFFYSDSLFTLPLFRFKPSHDEKEEKFIDHTGRVYQNIEDWKMNNTLPATKILYPRDGHLKLKPNEKNKLDVAFEDSAECNRPVKTLMACDIASGALGLAAGIGVTLATGGTALLMMGGMALSASYGVGRAGFRLRDRASHSESINPFKNREAFWVWLGLGSEISTFGTIGLASTKILSSITQSAAIVEITKRFATASRVMSVFSGAARPVTDSAKALLTGYEIFTKFRHKSTNAVLKLPKSALMQLSESIDEFNETNMLMMSITEGFWSKSKIMYVSPEEFQTMVQATIINHMGDNCKNRKLFDELVAMLQNDEALIKTYKNLNENIDLNEMIQVIYDVFKANDDKLNIKLLGDTCHISLDNFLLHIKSLVNMTQEKIFKIIEFLKKFDHDQKARFLTIQDYIGSNDDFLSMLAHDNANELIEIWYDVFVICFDEHLTTIPKDNVISLKNLEISIDILKCFNKEERLNLIFTIKNMSEAQNQNFKVLVETDENNALKYYKLLLEDNDFLRK</sequence>
<name>A0A1J1I2V4_9DIPT</name>
<dbReference type="AlphaFoldDB" id="A0A1J1I2V4"/>
<dbReference type="OrthoDB" id="6512497at2759"/>
<gene>
    <name evidence="3" type="ORF">CLUMA_CG006347</name>
</gene>
<evidence type="ECO:0000313" key="4">
    <source>
        <dbReference type="Proteomes" id="UP000183832"/>
    </source>
</evidence>
<keyword evidence="1" id="KW-0812">Transmembrane</keyword>
<keyword evidence="4" id="KW-1185">Reference proteome</keyword>
<reference evidence="3 4" key="1">
    <citation type="submission" date="2015-04" db="EMBL/GenBank/DDBJ databases">
        <authorList>
            <person name="Syromyatnikov M.Y."/>
            <person name="Popov V.N."/>
        </authorList>
    </citation>
    <scope>NUCLEOTIDE SEQUENCE [LARGE SCALE GENOMIC DNA]</scope>
</reference>
<dbReference type="STRING" id="568069.A0A1J1I2V4"/>
<dbReference type="Pfam" id="PF16013">
    <property type="entry name" value="DUF4781"/>
    <property type="match status" value="1"/>
</dbReference>
<dbReference type="Proteomes" id="UP000183832">
    <property type="component" value="Unassembled WGS sequence"/>
</dbReference>
<keyword evidence="1" id="KW-1133">Transmembrane helix</keyword>
<protein>
    <submittedName>
        <fullName evidence="3">CLUMA_CG006347, isoform A</fullName>
    </submittedName>
</protein>
<evidence type="ECO:0000313" key="3">
    <source>
        <dbReference type="EMBL" id="CRK92697.1"/>
    </source>
</evidence>
<dbReference type="EMBL" id="CVRI01000035">
    <property type="protein sequence ID" value="CRK92697.1"/>
    <property type="molecule type" value="Genomic_DNA"/>
</dbReference>
<feature type="transmembrane region" description="Helical" evidence="1">
    <location>
        <begin position="196"/>
        <end position="216"/>
    </location>
</feature>
<dbReference type="PANTHER" id="PTHR21115">
    <property type="entry name" value="GH06117P-RELATED"/>
    <property type="match status" value="1"/>
</dbReference>
<proteinExistence type="predicted"/>
<evidence type="ECO:0000259" key="2">
    <source>
        <dbReference type="Pfam" id="PF16013"/>
    </source>
</evidence>
<organism evidence="3 4">
    <name type="scientific">Clunio marinus</name>
    <dbReference type="NCBI Taxonomy" id="568069"/>
    <lineage>
        <taxon>Eukaryota</taxon>
        <taxon>Metazoa</taxon>
        <taxon>Ecdysozoa</taxon>
        <taxon>Arthropoda</taxon>
        <taxon>Hexapoda</taxon>
        <taxon>Insecta</taxon>
        <taxon>Pterygota</taxon>
        <taxon>Neoptera</taxon>
        <taxon>Endopterygota</taxon>
        <taxon>Diptera</taxon>
        <taxon>Nematocera</taxon>
        <taxon>Chironomoidea</taxon>
        <taxon>Chironomidae</taxon>
        <taxon>Clunio</taxon>
    </lineage>
</organism>